<comment type="similarity">
    <text evidence="2">Belongs to the GSP F family.</text>
</comment>
<dbReference type="AlphaFoldDB" id="A0A4R7B434"/>
<feature type="transmembrane region" description="Helical" evidence="8">
    <location>
        <begin position="160"/>
        <end position="186"/>
    </location>
</feature>
<dbReference type="OrthoDB" id="9805682at2"/>
<dbReference type="InterPro" id="IPR003004">
    <property type="entry name" value="GspF/PilC"/>
</dbReference>
<dbReference type="PRINTS" id="PR00812">
    <property type="entry name" value="BCTERIALGSPF"/>
</dbReference>
<feature type="transmembrane region" description="Helical" evidence="8">
    <location>
        <begin position="325"/>
        <end position="345"/>
    </location>
</feature>
<feature type="transmembrane region" description="Helical" evidence="8">
    <location>
        <begin position="117"/>
        <end position="140"/>
    </location>
</feature>
<evidence type="ECO:0000256" key="1">
    <source>
        <dbReference type="ARBA" id="ARBA00004429"/>
    </source>
</evidence>
<sequence>MWGTLWRPVSPAGELAWLLRQLATLLQAGVPLAAALQCLQEGSLSPTMRGALRATGLALECGESLSRALDRFPQLFCADVRAALAAAEESGQLASTMAYLAAEQESRIRLVAKVRQALVYPCMILLTGVCVMLVVCLTVLPALRDSFSTAGQPLPGASLAVLWLADALAERGLSLLGALLLAGVLLRRAWRRHVGCRLLVTRAILRIPLWGRLLRQSALARWSRTLWLLQTAGVPLSSALPMAGLAAGNPILAELSRTMSQQLREGISLNLAMARTGWFPPLLTQLVRVGEQSGALQAMFERAACHFSDEVEHSLVTLTSLLEPLSMVLLGLMCGGLIWALYLPIFQLGETVM</sequence>
<evidence type="ECO:0000256" key="6">
    <source>
        <dbReference type="ARBA" id="ARBA00022989"/>
    </source>
</evidence>
<feature type="domain" description="Type II secretion system protein GspF" evidence="9">
    <location>
        <begin position="19"/>
        <end position="141"/>
    </location>
</feature>
<evidence type="ECO:0000256" key="4">
    <source>
        <dbReference type="ARBA" id="ARBA00022519"/>
    </source>
</evidence>
<comment type="caution">
    <text evidence="10">The sequence shown here is derived from an EMBL/GenBank/DDBJ whole genome shotgun (WGS) entry which is preliminary data.</text>
</comment>
<evidence type="ECO:0000313" key="10">
    <source>
        <dbReference type="EMBL" id="TDR76745.1"/>
    </source>
</evidence>
<dbReference type="GO" id="GO:0005886">
    <property type="term" value="C:plasma membrane"/>
    <property type="evidence" value="ECO:0007669"/>
    <property type="project" value="UniProtKB-SubCell"/>
</dbReference>
<evidence type="ECO:0000256" key="7">
    <source>
        <dbReference type="ARBA" id="ARBA00023136"/>
    </source>
</evidence>
<proteinExistence type="inferred from homology"/>
<dbReference type="GO" id="GO:0015628">
    <property type="term" value="P:protein secretion by the type II secretion system"/>
    <property type="evidence" value="ECO:0007669"/>
    <property type="project" value="TreeGrafter"/>
</dbReference>
<dbReference type="InterPro" id="IPR018076">
    <property type="entry name" value="T2SS_GspF_dom"/>
</dbReference>
<evidence type="ECO:0000256" key="3">
    <source>
        <dbReference type="ARBA" id="ARBA00022475"/>
    </source>
</evidence>
<evidence type="ECO:0000256" key="8">
    <source>
        <dbReference type="SAM" id="Phobius"/>
    </source>
</evidence>
<name>A0A4R7B434_9NEIS</name>
<dbReference type="EMBL" id="SNZP01000010">
    <property type="protein sequence ID" value="TDR76745.1"/>
    <property type="molecule type" value="Genomic_DNA"/>
</dbReference>
<dbReference type="InterPro" id="IPR042094">
    <property type="entry name" value="T2SS_GspF_sf"/>
</dbReference>
<evidence type="ECO:0000313" key="11">
    <source>
        <dbReference type="Proteomes" id="UP000295611"/>
    </source>
</evidence>
<organism evidence="10 11">
    <name type="scientific">Paludibacterium purpuratum</name>
    <dbReference type="NCBI Taxonomy" id="1144873"/>
    <lineage>
        <taxon>Bacteria</taxon>
        <taxon>Pseudomonadati</taxon>
        <taxon>Pseudomonadota</taxon>
        <taxon>Betaproteobacteria</taxon>
        <taxon>Neisseriales</taxon>
        <taxon>Chromobacteriaceae</taxon>
        <taxon>Paludibacterium</taxon>
    </lineage>
</organism>
<keyword evidence="7 8" id="KW-0472">Membrane</keyword>
<dbReference type="PANTHER" id="PTHR30012:SF7">
    <property type="entry name" value="PROTEIN TRANSPORT PROTEIN HOFC HOMOLOG"/>
    <property type="match status" value="1"/>
</dbReference>
<keyword evidence="11" id="KW-1185">Reference proteome</keyword>
<dbReference type="Gene3D" id="1.20.81.30">
    <property type="entry name" value="Type II secretion system (T2SS), domain F"/>
    <property type="match status" value="2"/>
</dbReference>
<comment type="subcellular location">
    <subcellularLocation>
        <location evidence="1">Cell inner membrane</location>
        <topology evidence="1">Multi-pass membrane protein</topology>
    </subcellularLocation>
</comment>
<keyword evidence="6 8" id="KW-1133">Transmembrane helix</keyword>
<dbReference type="FunFam" id="1.20.81.30:FF:000001">
    <property type="entry name" value="Type II secretion system protein F"/>
    <property type="match status" value="1"/>
</dbReference>
<feature type="domain" description="Type II secretion system protein GspF" evidence="9">
    <location>
        <begin position="222"/>
        <end position="344"/>
    </location>
</feature>
<evidence type="ECO:0000256" key="2">
    <source>
        <dbReference type="ARBA" id="ARBA00005745"/>
    </source>
</evidence>
<evidence type="ECO:0000259" key="9">
    <source>
        <dbReference type="Pfam" id="PF00482"/>
    </source>
</evidence>
<dbReference type="Pfam" id="PF00482">
    <property type="entry name" value="T2SSF"/>
    <property type="match status" value="2"/>
</dbReference>
<accession>A0A4R7B434</accession>
<evidence type="ECO:0000256" key="5">
    <source>
        <dbReference type="ARBA" id="ARBA00022692"/>
    </source>
</evidence>
<keyword evidence="5 8" id="KW-0812">Transmembrane</keyword>
<gene>
    <name evidence="10" type="ORF">DFP86_110173</name>
</gene>
<reference evidence="10 11" key="1">
    <citation type="submission" date="2019-03" db="EMBL/GenBank/DDBJ databases">
        <title>Genomic Encyclopedia of Type Strains, Phase III (KMG-III): the genomes of soil and plant-associated and newly described type strains.</title>
        <authorList>
            <person name="Whitman W."/>
        </authorList>
    </citation>
    <scope>NUCLEOTIDE SEQUENCE [LARGE SCALE GENOMIC DNA]</scope>
    <source>
        <strain evidence="10 11">CECT 8976</strain>
    </source>
</reference>
<dbReference type="Proteomes" id="UP000295611">
    <property type="component" value="Unassembled WGS sequence"/>
</dbReference>
<dbReference type="PANTHER" id="PTHR30012">
    <property type="entry name" value="GENERAL SECRETION PATHWAY PROTEIN"/>
    <property type="match status" value="1"/>
</dbReference>
<protein>
    <submittedName>
        <fullName evidence="10">Type IV pilus assembly protein PilC</fullName>
    </submittedName>
</protein>
<keyword evidence="4" id="KW-0997">Cell inner membrane</keyword>
<dbReference type="RefSeq" id="WP_133682047.1">
    <property type="nucleotide sequence ID" value="NZ_SNZP01000010.1"/>
</dbReference>
<keyword evidence="3" id="KW-1003">Cell membrane</keyword>